<dbReference type="SUPFAM" id="SSF52540">
    <property type="entry name" value="P-loop containing nucleoside triphosphate hydrolases"/>
    <property type="match status" value="1"/>
</dbReference>
<gene>
    <name evidence="1" type="ORF">GXW71_31305</name>
</gene>
<dbReference type="Pfam" id="PF13238">
    <property type="entry name" value="AAA_18"/>
    <property type="match status" value="1"/>
</dbReference>
<name>A0ABS5F8H8_9PROT</name>
<dbReference type="EMBL" id="JAAGBB010000072">
    <property type="protein sequence ID" value="MBR0668879.1"/>
    <property type="molecule type" value="Genomic_DNA"/>
</dbReference>
<reference evidence="2" key="1">
    <citation type="journal article" date="2021" name="Syst. Appl. Microbiol.">
        <title>Roseomonas hellenica sp. nov., isolated from roots of wild-growing Alkanna tinctoria.</title>
        <authorList>
            <person name="Rat A."/>
            <person name="Naranjo H.D."/>
            <person name="Lebbe L."/>
            <person name="Cnockaert M."/>
            <person name="Krigas N."/>
            <person name="Grigoriadou K."/>
            <person name="Maloupa E."/>
            <person name="Willems A."/>
        </authorList>
    </citation>
    <scope>NUCLEOTIDE SEQUENCE [LARGE SCALE GENOMIC DNA]</scope>
    <source>
        <strain evidence="2">LMG 31523</strain>
    </source>
</reference>
<organism evidence="1 2">
    <name type="scientific">Plastoroseomonas hellenica</name>
    <dbReference type="NCBI Taxonomy" id="2687306"/>
    <lineage>
        <taxon>Bacteria</taxon>
        <taxon>Pseudomonadati</taxon>
        <taxon>Pseudomonadota</taxon>
        <taxon>Alphaproteobacteria</taxon>
        <taxon>Acetobacterales</taxon>
        <taxon>Acetobacteraceae</taxon>
        <taxon>Plastoroseomonas</taxon>
    </lineage>
</organism>
<proteinExistence type="predicted"/>
<dbReference type="Proteomes" id="UP001196870">
    <property type="component" value="Unassembled WGS sequence"/>
</dbReference>
<accession>A0ABS5F8H8</accession>
<dbReference type="Gene3D" id="3.40.50.300">
    <property type="entry name" value="P-loop containing nucleotide triphosphate hydrolases"/>
    <property type="match status" value="1"/>
</dbReference>
<dbReference type="InterPro" id="IPR027417">
    <property type="entry name" value="P-loop_NTPase"/>
</dbReference>
<protein>
    <submittedName>
        <fullName evidence="1">AAA family ATPase</fullName>
    </submittedName>
</protein>
<evidence type="ECO:0000313" key="2">
    <source>
        <dbReference type="Proteomes" id="UP001196870"/>
    </source>
</evidence>
<evidence type="ECO:0000313" key="1">
    <source>
        <dbReference type="EMBL" id="MBR0668879.1"/>
    </source>
</evidence>
<keyword evidence="2" id="KW-1185">Reference proteome</keyword>
<comment type="caution">
    <text evidence="1">The sequence shown here is derived from an EMBL/GenBank/DDBJ whole genome shotgun (WGS) entry which is preliminary data.</text>
</comment>
<sequence>MRRVLITGMSGTGKSAAVRELAARGHQAHDLDTPEWSEWVVADPADALTPAAGKDWVWQEERVRALLSRPGEGLLFVSGCAENMERFYPLIDTVILLSAPLATIMERLAARSLDGYGHMAEERRKVTDLIATIEPLLRESADHEIDARQPIAATVDAILRLAQSVMA</sequence>